<dbReference type="AlphaFoldDB" id="A0A4C1XYM9"/>
<dbReference type="InterPro" id="IPR000477">
    <property type="entry name" value="RT_dom"/>
</dbReference>
<protein>
    <submittedName>
        <fullName evidence="3">Probable RNA-directed DNA polymerase from transposon BS</fullName>
    </submittedName>
</protein>
<evidence type="ECO:0000313" key="4">
    <source>
        <dbReference type="Proteomes" id="UP000299102"/>
    </source>
</evidence>
<keyword evidence="4" id="KW-1185">Reference proteome</keyword>
<feature type="compositionally biased region" description="Low complexity" evidence="1">
    <location>
        <begin position="212"/>
        <end position="222"/>
    </location>
</feature>
<organism evidence="3 4">
    <name type="scientific">Eumeta variegata</name>
    <name type="common">Bagworm moth</name>
    <name type="synonym">Eumeta japonica</name>
    <dbReference type="NCBI Taxonomy" id="151549"/>
    <lineage>
        <taxon>Eukaryota</taxon>
        <taxon>Metazoa</taxon>
        <taxon>Ecdysozoa</taxon>
        <taxon>Arthropoda</taxon>
        <taxon>Hexapoda</taxon>
        <taxon>Insecta</taxon>
        <taxon>Pterygota</taxon>
        <taxon>Neoptera</taxon>
        <taxon>Endopterygota</taxon>
        <taxon>Lepidoptera</taxon>
        <taxon>Glossata</taxon>
        <taxon>Ditrysia</taxon>
        <taxon>Tineoidea</taxon>
        <taxon>Psychidae</taxon>
        <taxon>Oiketicinae</taxon>
        <taxon>Eumeta</taxon>
    </lineage>
</organism>
<dbReference type="Gene3D" id="3.60.10.10">
    <property type="entry name" value="Endonuclease/exonuclease/phosphatase"/>
    <property type="match status" value="1"/>
</dbReference>
<evidence type="ECO:0000256" key="1">
    <source>
        <dbReference type="SAM" id="MobiDB-lite"/>
    </source>
</evidence>
<feature type="domain" description="Reverse transcriptase" evidence="2">
    <location>
        <begin position="942"/>
        <end position="1090"/>
    </location>
</feature>
<dbReference type="GO" id="GO:0003964">
    <property type="term" value="F:RNA-directed DNA polymerase activity"/>
    <property type="evidence" value="ECO:0007669"/>
    <property type="project" value="UniProtKB-KW"/>
</dbReference>
<keyword evidence="3" id="KW-0808">Transferase</keyword>
<accession>A0A4C1XYM9</accession>
<dbReference type="CDD" id="cd01650">
    <property type="entry name" value="RT_nLTR_like"/>
    <property type="match status" value="1"/>
</dbReference>
<dbReference type="InterPro" id="IPR005135">
    <property type="entry name" value="Endo/exonuclease/phosphatase"/>
</dbReference>
<reference evidence="3 4" key="1">
    <citation type="journal article" date="2019" name="Commun. Biol.">
        <title>The bagworm genome reveals a unique fibroin gene that provides high tensile strength.</title>
        <authorList>
            <person name="Kono N."/>
            <person name="Nakamura H."/>
            <person name="Ohtoshi R."/>
            <person name="Tomita M."/>
            <person name="Numata K."/>
            <person name="Arakawa K."/>
        </authorList>
    </citation>
    <scope>NUCLEOTIDE SEQUENCE [LARGE SCALE GENOMIC DNA]</scope>
</reference>
<gene>
    <name evidence="3" type="primary">RTase</name>
    <name evidence="3" type="ORF">EVAR_98707_1</name>
</gene>
<dbReference type="PROSITE" id="PS50878">
    <property type="entry name" value="RT_POL"/>
    <property type="match status" value="1"/>
</dbReference>
<feature type="region of interest" description="Disordered" evidence="1">
    <location>
        <begin position="163"/>
        <end position="224"/>
    </location>
</feature>
<feature type="region of interest" description="Disordered" evidence="1">
    <location>
        <begin position="386"/>
        <end position="440"/>
    </location>
</feature>
<comment type="caution">
    <text evidence="3">The sequence shown here is derived from an EMBL/GenBank/DDBJ whole genome shotgun (WGS) entry which is preliminary data.</text>
</comment>
<dbReference type="SUPFAM" id="SSF56219">
    <property type="entry name" value="DNase I-like"/>
    <property type="match status" value="1"/>
</dbReference>
<dbReference type="PANTHER" id="PTHR19446">
    <property type="entry name" value="REVERSE TRANSCRIPTASES"/>
    <property type="match status" value="1"/>
</dbReference>
<dbReference type="Proteomes" id="UP000299102">
    <property type="component" value="Unassembled WGS sequence"/>
</dbReference>
<keyword evidence="3" id="KW-0548">Nucleotidyltransferase</keyword>
<name>A0A4C1XYM9_EUMVA</name>
<proteinExistence type="predicted"/>
<evidence type="ECO:0000259" key="2">
    <source>
        <dbReference type="PROSITE" id="PS50878"/>
    </source>
</evidence>
<dbReference type="Pfam" id="PF14529">
    <property type="entry name" value="Exo_endo_phos_2"/>
    <property type="match status" value="1"/>
</dbReference>
<feature type="region of interest" description="Disordered" evidence="1">
    <location>
        <begin position="360"/>
        <end position="379"/>
    </location>
</feature>
<dbReference type="InterPro" id="IPR036691">
    <property type="entry name" value="Endo/exonu/phosph_ase_sf"/>
</dbReference>
<dbReference type="Pfam" id="PF00078">
    <property type="entry name" value="RVT_1"/>
    <property type="match status" value="1"/>
</dbReference>
<evidence type="ECO:0000313" key="3">
    <source>
        <dbReference type="EMBL" id="GBP67652.1"/>
    </source>
</evidence>
<sequence>MSIKCDESEAKGARGVGPLIGRAIRDARTREGGRARRTALLYASAARNGHSEFGPEASIGAVPTSTLRLSWLRSRVVLSGGPCARWRAVASATVAPAISVKQPLKLSRAFRCLRASGRWATARGAPLPPASIFSILAGARPPPCSGRVGAVASIERILKKLVAKATPSSSPNSSDAESRSSSRASSRSSSPTTSGTTSGKRSASSRSDEETSSGSGSGSRTTLNPTLSVKVFRSTRCTASTVGMGLPPAWSSWSYQRPRKPGSFPPSSLKCAASPACAWRPRTREEVQGKCHRCQRYGHASANCHVQPRCVKCLVPHWTSECPLTKESGEKPACVNCNQSHTANYRGCPKAPKISVKRTIRRDQKQTSRVPPPLIRDTAHFPALGGRKAATTSSDGFVPAPAPPVNPWGRNQPPRADPAPPREAIRRGPPEPTPARPLSQITSGFADDIKTVMSVLRAVKSSEISEFARDIRACRSSEEKLLVLVNYHHLMEYGLDLVLVQETFLKPARPRSCALPGYVQLRTDRTDAPLGGTAIYYRRSLHCCPIDLPTLSNIEATGCRLAMTGHGTLVIVSIYIPPSKSLLRSDLEALLALGDSVILFGDFNSKNRKWGCEIPNTNGTNLYELSKELKIEIIAPPMPTHYPDTLTSRPSTLDLAVTKGVSLYLHCIEALHCLDSDHRLVLLRMGPPAGGLPKPMSKVTDWKRVSSALEEIDTPALNNIPDVIQTTDEIDSSIGALTNHIQKVVKRCSREVPAAVDRRKVPADALELIRAKNAALRHAYAYPTSENRSRARALQRRVRARMLEVKNEEWSNLMEDITPSHQAFWKLTKALKSEGYLRTPPLKKADSSLAVDDVEKAECLADSLELQCSHTIPPVDIQEEEVHHKTSREPRDDLSPVSLDEVQKLVKNLNAKKAPGLDGISNKAIKCFPITLLSLLVAIFNACLKNCYFPPVWKEAVVIGIHKPGKPRDLPASYRPISLLSGLGKIYEKILKALLSEYLFSEGLIINEQFGFRPHHSCPQQALRLVEYITDGFKTKKRTVAVFFDVAKAFDRVWHAGLNYKLYHLNVPDRLILMIHHYLTDRQFPPPPHL</sequence>
<dbReference type="OrthoDB" id="8016075at2759"/>
<feature type="compositionally biased region" description="Low complexity" evidence="1">
    <location>
        <begin position="163"/>
        <end position="205"/>
    </location>
</feature>
<dbReference type="EMBL" id="BGZK01000987">
    <property type="protein sequence ID" value="GBP67652.1"/>
    <property type="molecule type" value="Genomic_DNA"/>
</dbReference>
<keyword evidence="3" id="KW-0695">RNA-directed DNA polymerase</keyword>